<dbReference type="RefSeq" id="WP_274959695.1">
    <property type="nucleotide sequence ID" value="NZ_DYWQ01000156.1"/>
</dbReference>
<proteinExistence type="predicted"/>
<accession>A0A921GHP5</accession>
<reference evidence="1" key="2">
    <citation type="submission" date="2021-09" db="EMBL/GenBank/DDBJ databases">
        <authorList>
            <person name="Gilroy R."/>
        </authorList>
    </citation>
    <scope>NUCLEOTIDE SEQUENCE</scope>
    <source>
        <strain evidence="1">CHK124-7917</strain>
    </source>
</reference>
<evidence type="ECO:0000313" key="2">
    <source>
        <dbReference type="Proteomes" id="UP000697330"/>
    </source>
</evidence>
<sequence length="122" mass="13589">MLVSDVVAALGARRDRSAWDRGVTAYAIDMLEGLEVTDLTARTVEKTLLNGAPSWHDYSWGGCALIYDADIAERLCCPSELRRTRGGERRPNAAEEWLDTQARACFQACMRIKRIVSRGQEG</sequence>
<gene>
    <name evidence="1" type="ORF">K8U72_10185</name>
</gene>
<protein>
    <submittedName>
        <fullName evidence="1">Uncharacterized protein</fullName>
    </submittedName>
</protein>
<dbReference type="AlphaFoldDB" id="A0A921GHP5"/>
<name>A0A921GHP5_9ACTN</name>
<reference evidence="1" key="1">
    <citation type="journal article" date="2021" name="PeerJ">
        <title>Extensive microbial diversity within the chicken gut microbiome revealed by metagenomics and culture.</title>
        <authorList>
            <person name="Gilroy R."/>
            <person name="Ravi A."/>
            <person name="Getino M."/>
            <person name="Pursley I."/>
            <person name="Horton D.L."/>
            <person name="Alikhan N.F."/>
            <person name="Baker D."/>
            <person name="Gharbi K."/>
            <person name="Hall N."/>
            <person name="Watson M."/>
            <person name="Adriaenssens E.M."/>
            <person name="Foster-Nyarko E."/>
            <person name="Jarju S."/>
            <person name="Secka A."/>
            <person name="Antonio M."/>
            <person name="Oren A."/>
            <person name="Chaudhuri R.R."/>
            <person name="La Ragione R."/>
            <person name="Hildebrand F."/>
            <person name="Pallen M.J."/>
        </authorList>
    </citation>
    <scope>NUCLEOTIDE SEQUENCE</scope>
    <source>
        <strain evidence="1">CHK124-7917</strain>
    </source>
</reference>
<organism evidence="1 2">
    <name type="scientific">Thermophilibacter provencensis</name>
    <dbReference type="NCBI Taxonomy" id="1852386"/>
    <lineage>
        <taxon>Bacteria</taxon>
        <taxon>Bacillati</taxon>
        <taxon>Actinomycetota</taxon>
        <taxon>Coriobacteriia</taxon>
        <taxon>Coriobacteriales</taxon>
        <taxon>Atopobiaceae</taxon>
        <taxon>Thermophilibacter</taxon>
    </lineage>
</organism>
<evidence type="ECO:0000313" key="1">
    <source>
        <dbReference type="EMBL" id="HJF46129.1"/>
    </source>
</evidence>
<dbReference type="EMBL" id="DYWQ01000156">
    <property type="protein sequence ID" value="HJF46129.1"/>
    <property type="molecule type" value="Genomic_DNA"/>
</dbReference>
<dbReference type="Proteomes" id="UP000697330">
    <property type="component" value="Unassembled WGS sequence"/>
</dbReference>
<comment type="caution">
    <text evidence="1">The sequence shown here is derived from an EMBL/GenBank/DDBJ whole genome shotgun (WGS) entry which is preliminary data.</text>
</comment>